<dbReference type="InterPro" id="IPR001867">
    <property type="entry name" value="OmpR/PhoB-type_DNA-bd"/>
</dbReference>
<keyword evidence="10" id="KW-0614">Plasmid</keyword>
<keyword evidence="5" id="KW-0804">Transcription</keyword>
<evidence type="ECO:0000256" key="2">
    <source>
        <dbReference type="ARBA" id="ARBA00023012"/>
    </source>
</evidence>
<evidence type="ECO:0000256" key="5">
    <source>
        <dbReference type="ARBA" id="ARBA00023163"/>
    </source>
</evidence>
<dbReference type="KEGG" id="scy:SCATT_p15870"/>
<dbReference type="InterPro" id="IPR051677">
    <property type="entry name" value="AfsR-DnrI-RedD_regulator"/>
</dbReference>
<evidence type="ECO:0000256" key="7">
    <source>
        <dbReference type="SAM" id="MobiDB-lite"/>
    </source>
</evidence>
<proteinExistence type="inferred from homology"/>
<dbReference type="InterPro" id="IPR011990">
    <property type="entry name" value="TPR-like_helical_dom_sf"/>
</dbReference>
<dbReference type="SMART" id="SM01043">
    <property type="entry name" value="BTAD"/>
    <property type="match status" value="1"/>
</dbReference>
<evidence type="ECO:0000259" key="8">
    <source>
        <dbReference type="PROSITE" id="PS50043"/>
    </source>
</evidence>
<organism evidence="10 11">
    <name type="scientific">Streptantibioticus cattleyicolor (strain ATCC 35852 / DSM 46488 / JCM 4925 / NBRC 14057 / NRRL 8057)</name>
    <name type="common">Streptomyces cattleya</name>
    <dbReference type="NCBI Taxonomy" id="1003195"/>
    <lineage>
        <taxon>Bacteria</taxon>
        <taxon>Bacillati</taxon>
        <taxon>Actinomycetota</taxon>
        <taxon>Actinomycetes</taxon>
        <taxon>Kitasatosporales</taxon>
        <taxon>Streptomycetaceae</taxon>
        <taxon>Streptantibioticus</taxon>
    </lineage>
</organism>
<dbReference type="CDD" id="cd00383">
    <property type="entry name" value="trans_reg_C"/>
    <property type="match status" value="1"/>
</dbReference>
<gene>
    <name evidence="10" type="ordered locus">SCATT_p15870</name>
</gene>
<dbReference type="Gene3D" id="1.25.40.10">
    <property type="entry name" value="Tetratricopeptide repeat domain"/>
    <property type="match status" value="1"/>
</dbReference>
<reference evidence="11" key="1">
    <citation type="submission" date="2011-12" db="EMBL/GenBank/DDBJ databases">
        <title>Complete genome sequence of Streptomyces cattleya strain DSM 46488.</title>
        <authorList>
            <person name="Ou H.-Y."/>
            <person name="Li P."/>
            <person name="Zhao C."/>
            <person name="O'Hagan D."/>
            <person name="Deng Z."/>
        </authorList>
    </citation>
    <scope>NUCLEOTIDE SEQUENCE [LARGE SCALE GENOMIC DNA]</scope>
    <source>
        <strain evidence="11">ATCC 35852 / DSM 46488 / JCM 4925 / NBRC 14057 / NRRL 8057</strain>
        <plasmid evidence="11">Plasmid pSCATT</plasmid>
    </source>
</reference>
<dbReference type="Pfam" id="PF00486">
    <property type="entry name" value="Trans_reg_C"/>
    <property type="match status" value="1"/>
</dbReference>
<dbReference type="InterPro" id="IPR000792">
    <property type="entry name" value="Tscrpt_reg_LuxR_C"/>
</dbReference>
<keyword evidence="2" id="KW-0902">Two-component regulatory system</keyword>
<dbReference type="PROSITE" id="PS51755">
    <property type="entry name" value="OMPR_PHOB"/>
    <property type="match status" value="1"/>
</dbReference>
<dbReference type="Gene3D" id="1.10.10.10">
    <property type="entry name" value="Winged helix-like DNA-binding domain superfamily/Winged helix DNA-binding domain"/>
    <property type="match status" value="2"/>
</dbReference>
<dbReference type="AlphaFoldDB" id="G8XH62"/>
<dbReference type="PANTHER" id="PTHR35807">
    <property type="entry name" value="TRANSCRIPTIONAL REGULATOR REDD-RELATED"/>
    <property type="match status" value="1"/>
</dbReference>
<dbReference type="PATRIC" id="fig|1003195.29.peg.7386"/>
<dbReference type="GO" id="GO:0006355">
    <property type="term" value="P:regulation of DNA-templated transcription"/>
    <property type="evidence" value="ECO:0007669"/>
    <property type="project" value="InterPro"/>
</dbReference>
<geneLocation type="plasmid" evidence="10 11">
    <name>pSCATT</name>
</geneLocation>
<keyword evidence="3" id="KW-0805">Transcription regulation</keyword>
<name>G8XH62_STREN</name>
<dbReference type="CDD" id="cd15831">
    <property type="entry name" value="BTAD"/>
    <property type="match status" value="1"/>
</dbReference>
<dbReference type="SMART" id="SM00421">
    <property type="entry name" value="HTH_LUXR"/>
    <property type="match status" value="1"/>
</dbReference>
<dbReference type="SMART" id="SM00862">
    <property type="entry name" value="Trans_reg_C"/>
    <property type="match status" value="1"/>
</dbReference>
<evidence type="ECO:0000259" key="9">
    <source>
        <dbReference type="PROSITE" id="PS51755"/>
    </source>
</evidence>
<feature type="DNA-binding region" description="OmpR/PhoB-type" evidence="6">
    <location>
        <begin position="117"/>
        <end position="216"/>
    </location>
</feature>
<feature type="domain" description="OmpR/PhoB-type" evidence="9">
    <location>
        <begin position="117"/>
        <end position="216"/>
    </location>
</feature>
<dbReference type="Pfam" id="PF03704">
    <property type="entry name" value="BTAD"/>
    <property type="match status" value="1"/>
</dbReference>
<dbReference type="PROSITE" id="PS50043">
    <property type="entry name" value="HTH_LUXR_2"/>
    <property type="match status" value="1"/>
</dbReference>
<comment type="similarity">
    <text evidence="1">Belongs to the AfsR/DnrI/RedD regulatory family.</text>
</comment>
<evidence type="ECO:0000256" key="1">
    <source>
        <dbReference type="ARBA" id="ARBA00005820"/>
    </source>
</evidence>
<feature type="domain" description="HTH luxR-type" evidence="8">
    <location>
        <begin position="38"/>
        <end position="104"/>
    </location>
</feature>
<dbReference type="GO" id="GO:0003677">
    <property type="term" value="F:DNA binding"/>
    <property type="evidence" value="ECO:0007669"/>
    <property type="project" value="UniProtKB-UniRule"/>
</dbReference>
<dbReference type="PANTHER" id="PTHR35807:SF1">
    <property type="entry name" value="TRANSCRIPTIONAL REGULATOR REDD"/>
    <property type="match status" value="1"/>
</dbReference>
<dbReference type="GO" id="GO:0000160">
    <property type="term" value="P:phosphorelay signal transduction system"/>
    <property type="evidence" value="ECO:0007669"/>
    <property type="project" value="UniProtKB-KW"/>
</dbReference>
<dbReference type="InterPro" id="IPR016032">
    <property type="entry name" value="Sig_transdc_resp-reg_C-effctor"/>
</dbReference>
<feature type="region of interest" description="Disordered" evidence="7">
    <location>
        <begin position="1"/>
        <end position="34"/>
    </location>
</feature>
<sequence length="380" mass="41074">MVQVLGQPRRHRRDRSGRTGAAGPVTRGTAMPTTTALHARPTVTALTDQENEVLYAIGCGLADAEIADLLAVPEHAVAWHLRSILAKLGLRDRAAAIVHAFDCGLVTPGHGPRRHGPGPMSVPWLRISVLGPLRACRAGRFVDLGPVRQQAVLAALALSPDRSVSRRELLDGVWGTNWPDGNVVPVYVYRLRKVLRRDDRPDPVIGHDRYGYRLDRGLVDVDVAHMEELAAAAGGAERAGDLAEAMRLCGLALDLFRGEPLAGLPGPSAESARLRLVERRAALTRRRAGWQLRLGRYADAVAGLSALALEQPLNEPVCALLMCALTRNGLRADALAVFDRARRKLADELGVRPGELLLRARRAVLRGEGVDPVLVMEDAA</sequence>
<dbReference type="CDD" id="cd06170">
    <property type="entry name" value="LuxR_C_like"/>
    <property type="match status" value="1"/>
</dbReference>
<keyword evidence="4 6" id="KW-0238">DNA-binding</keyword>
<dbReference type="EMBL" id="CP003229">
    <property type="protein sequence ID" value="AEW99780.1"/>
    <property type="molecule type" value="Genomic_DNA"/>
</dbReference>
<dbReference type="InterPro" id="IPR036388">
    <property type="entry name" value="WH-like_DNA-bd_sf"/>
</dbReference>
<dbReference type="Pfam" id="PF00196">
    <property type="entry name" value="GerE"/>
    <property type="match status" value="1"/>
</dbReference>
<evidence type="ECO:0000313" key="10">
    <source>
        <dbReference type="EMBL" id="AEW99780.1"/>
    </source>
</evidence>
<evidence type="ECO:0000256" key="4">
    <source>
        <dbReference type="ARBA" id="ARBA00023125"/>
    </source>
</evidence>
<dbReference type="SUPFAM" id="SSF46894">
    <property type="entry name" value="C-terminal effector domain of the bipartite response regulators"/>
    <property type="match status" value="2"/>
</dbReference>
<dbReference type="HOGENOM" id="CLU_004665_0_1_11"/>
<accession>G8XH62</accession>
<dbReference type="SUPFAM" id="SSF48452">
    <property type="entry name" value="TPR-like"/>
    <property type="match status" value="1"/>
</dbReference>
<keyword evidence="11" id="KW-1185">Reference proteome</keyword>
<evidence type="ECO:0000313" key="11">
    <source>
        <dbReference type="Proteomes" id="UP000007842"/>
    </source>
</evidence>
<evidence type="ECO:0000256" key="6">
    <source>
        <dbReference type="PROSITE-ProRule" id="PRU01091"/>
    </source>
</evidence>
<evidence type="ECO:0000256" key="3">
    <source>
        <dbReference type="ARBA" id="ARBA00023015"/>
    </source>
</evidence>
<dbReference type="Proteomes" id="UP000007842">
    <property type="component" value="Plasmid pSCATT"/>
</dbReference>
<dbReference type="InterPro" id="IPR005158">
    <property type="entry name" value="BTAD"/>
</dbReference>
<protein>
    <submittedName>
        <fullName evidence="10">Transcriptional regulator, SARP family</fullName>
    </submittedName>
</protein>